<protein>
    <recommendedName>
        <fullName evidence="3">SMP-30/Gluconolactonase/LRE-like region domain-containing protein</fullName>
    </recommendedName>
</protein>
<proteinExistence type="predicted"/>
<name>A0A4U0VE83_9PEZI</name>
<dbReference type="AlphaFoldDB" id="A0A4U0VE83"/>
<dbReference type="OrthoDB" id="3592093at2759"/>
<organism evidence="1 2">
    <name type="scientific">Friedmanniomyces simplex</name>
    <dbReference type="NCBI Taxonomy" id="329884"/>
    <lineage>
        <taxon>Eukaryota</taxon>
        <taxon>Fungi</taxon>
        <taxon>Dikarya</taxon>
        <taxon>Ascomycota</taxon>
        <taxon>Pezizomycotina</taxon>
        <taxon>Dothideomycetes</taxon>
        <taxon>Dothideomycetidae</taxon>
        <taxon>Mycosphaerellales</taxon>
        <taxon>Teratosphaeriaceae</taxon>
        <taxon>Friedmanniomyces</taxon>
    </lineage>
</organism>
<feature type="non-terminal residue" evidence="1">
    <location>
        <position position="1"/>
    </location>
</feature>
<dbReference type="InterPro" id="IPR015943">
    <property type="entry name" value="WD40/YVTN_repeat-like_dom_sf"/>
</dbReference>
<evidence type="ECO:0008006" key="3">
    <source>
        <dbReference type="Google" id="ProtNLM"/>
    </source>
</evidence>
<sequence>PEAPSSVDQSAVYNETYYLADRTNAGVHVISLKNNSQVDLIKGFTTTIVNNSLDSSRSGPDGLVVLPDRGELWVGDGDGSVKVINLFNNTIVANITTGSKYRADEFAYDPNSGIVVVTNPNDKPPLVTALSANNRSVIGVFNFTDVPGELEQPAFNPSNGLFYVSVPESETNKGGEIRSLNLANFSTNAVYPLPPCVPAGIVFGANQDLFVSCSQKQILHYNLAAAFVLDMSNSGKVIANISGVAGSDQVVYDPEARLYYMSAYQNLAGGISTGTAMPLLTIINATSNKILQSIPTDNSTAHS</sequence>
<accession>A0A4U0VE83</accession>
<dbReference type="PANTHER" id="PTHR47197">
    <property type="entry name" value="PROTEIN NIRF"/>
    <property type="match status" value="1"/>
</dbReference>
<dbReference type="Gene3D" id="2.130.10.10">
    <property type="entry name" value="YVTN repeat-like/Quinoprotein amine dehydrogenase"/>
    <property type="match status" value="1"/>
</dbReference>
<dbReference type="EMBL" id="NAJQ01002199">
    <property type="protein sequence ID" value="TKA47360.1"/>
    <property type="molecule type" value="Genomic_DNA"/>
</dbReference>
<gene>
    <name evidence="1" type="ORF">B0A55_13512</name>
</gene>
<dbReference type="InterPro" id="IPR051200">
    <property type="entry name" value="Host-pathogen_enzymatic-act"/>
</dbReference>
<evidence type="ECO:0000313" key="2">
    <source>
        <dbReference type="Proteomes" id="UP000309340"/>
    </source>
</evidence>
<reference evidence="1 2" key="1">
    <citation type="submission" date="2017-03" db="EMBL/GenBank/DDBJ databases">
        <title>Genomes of endolithic fungi from Antarctica.</title>
        <authorList>
            <person name="Coleine C."/>
            <person name="Masonjones S."/>
            <person name="Stajich J.E."/>
        </authorList>
    </citation>
    <scope>NUCLEOTIDE SEQUENCE [LARGE SCALE GENOMIC DNA]</scope>
    <source>
        <strain evidence="1 2">CCFEE 5184</strain>
    </source>
</reference>
<dbReference type="SUPFAM" id="SSF50969">
    <property type="entry name" value="YVTN repeat-like/Quinoprotein amine dehydrogenase"/>
    <property type="match status" value="1"/>
</dbReference>
<comment type="caution">
    <text evidence="1">The sequence shown here is derived from an EMBL/GenBank/DDBJ whole genome shotgun (WGS) entry which is preliminary data.</text>
</comment>
<evidence type="ECO:0000313" key="1">
    <source>
        <dbReference type="EMBL" id="TKA47360.1"/>
    </source>
</evidence>
<dbReference type="PANTHER" id="PTHR47197:SF3">
    <property type="entry name" value="DIHYDRO-HEME D1 DEHYDROGENASE"/>
    <property type="match status" value="1"/>
</dbReference>
<dbReference type="InterPro" id="IPR011044">
    <property type="entry name" value="Quino_amine_DH_bsu"/>
</dbReference>
<dbReference type="Proteomes" id="UP000309340">
    <property type="component" value="Unassembled WGS sequence"/>
</dbReference>
<keyword evidence="2" id="KW-1185">Reference proteome</keyword>